<gene>
    <name evidence="1" type="ORF">J0X12_15010</name>
</gene>
<dbReference type="RefSeq" id="WP_207047250.1">
    <property type="nucleotide sequence ID" value="NZ_JAFLNC010000005.1"/>
</dbReference>
<organism evidence="1 2">
    <name type="scientific">Sneathiella sedimenti</name>
    <dbReference type="NCBI Taxonomy" id="2816034"/>
    <lineage>
        <taxon>Bacteria</taxon>
        <taxon>Pseudomonadati</taxon>
        <taxon>Pseudomonadota</taxon>
        <taxon>Alphaproteobacteria</taxon>
        <taxon>Sneathiellales</taxon>
        <taxon>Sneathiellaceae</taxon>
        <taxon>Sneathiella</taxon>
    </lineage>
</organism>
<keyword evidence="2" id="KW-1185">Reference proteome</keyword>
<evidence type="ECO:0000313" key="2">
    <source>
        <dbReference type="Proteomes" id="UP000664761"/>
    </source>
</evidence>
<evidence type="ECO:0000313" key="1">
    <source>
        <dbReference type="EMBL" id="MBO0334934.1"/>
    </source>
</evidence>
<name>A0ABS3F8U7_9PROT</name>
<comment type="caution">
    <text evidence="1">The sequence shown here is derived from an EMBL/GenBank/DDBJ whole genome shotgun (WGS) entry which is preliminary data.</text>
</comment>
<proteinExistence type="predicted"/>
<reference evidence="1 2" key="1">
    <citation type="submission" date="2021-03" db="EMBL/GenBank/DDBJ databases">
        <title>Sneathiella sp. CAU 1612 isolated from Kang Won-do.</title>
        <authorList>
            <person name="Kim W."/>
        </authorList>
    </citation>
    <scope>NUCLEOTIDE SEQUENCE [LARGE SCALE GENOMIC DNA]</scope>
    <source>
        <strain evidence="1 2">CAU 1612</strain>
    </source>
</reference>
<dbReference type="EMBL" id="JAFLNC010000005">
    <property type="protein sequence ID" value="MBO0334934.1"/>
    <property type="molecule type" value="Genomic_DNA"/>
</dbReference>
<protein>
    <recommendedName>
        <fullName evidence="3">DNA polymerase Y-family little finger domain-containing protein</fullName>
    </recommendedName>
</protein>
<evidence type="ECO:0008006" key="3">
    <source>
        <dbReference type="Google" id="ProtNLM"/>
    </source>
</evidence>
<dbReference type="Proteomes" id="UP000664761">
    <property type="component" value="Unassembled WGS sequence"/>
</dbReference>
<sequence>MSRDGFCARQFQLSIVFIDYRRWEVGWKISPTMDTKFILAVYEDLWREMRRRTNGDILSITVHFGDLILLTERNGDLFAPLSPGMPNKPEKLATVIDHINRRFGERIVKYGEHQDHPGFFEKG</sequence>
<accession>A0ABS3F8U7</accession>